<dbReference type="OrthoDB" id="9782505at2"/>
<evidence type="ECO:0000256" key="1">
    <source>
        <dbReference type="ARBA" id="ARBA00023118"/>
    </source>
</evidence>
<keyword evidence="3" id="KW-1185">Reference proteome</keyword>
<protein>
    <submittedName>
        <fullName evidence="2">CRISPR-associated protein Cas5 family</fullName>
    </submittedName>
</protein>
<name>E8T543_THEA1</name>
<dbReference type="EMBL" id="CP002444">
    <property type="protein sequence ID" value="ADU97575.1"/>
    <property type="molecule type" value="Genomic_DNA"/>
</dbReference>
<dbReference type="AlphaFoldDB" id="E8T543"/>
<accession>E8T543</accession>
<dbReference type="InterPro" id="IPR013422">
    <property type="entry name" value="CRISPR-assoc_prot_Cas5_N"/>
</dbReference>
<dbReference type="Proteomes" id="UP000006362">
    <property type="component" value="Chromosome"/>
</dbReference>
<dbReference type="GO" id="GO:0043571">
    <property type="term" value="P:maintenance of CRISPR repeat elements"/>
    <property type="evidence" value="ECO:0007669"/>
    <property type="project" value="InterPro"/>
</dbReference>
<dbReference type="NCBIfam" id="TIGR02593">
    <property type="entry name" value="CRISPR_cas5"/>
    <property type="match status" value="1"/>
</dbReference>
<gene>
    <name evidence="2" type="ordered locus">Theam_1618</name>
</gene>
<dbReference type="KEGG" id="tam:Theam_1618"/>
<dbReference type="GO" id="GO:0051607">
    <property type="term" value="P:defense response to virus"/>
    <property type="evidence" value="ECO:0007669"/>
    <property type="project" value="UniProtKB-KW"/>
</dbReference>
<evidence type="ECO:0000313" key="3">
    <source>
        <dbReference type="Proteomes" id="UP000006362"/>
    </source>
</evidence>
<sequence length="245" mass="27687">MRALKVKLYQPFACYSTPFSFGAVNTYLLPPPSTVKGFVHSTAGARQDYPISVAIQGELGGTVYELQKLLKFDRKRAGQPELKGFSRSFLKAPTHVETLTDVHLTLYILFPPESEELEKDFLNGLLLKEFPSLGRKEDIARLEEEPRFVELDPLEEETVLPSFAYFTRETATELGLGGAFYRLPLSYDGELAKELGWRFFKRRDLLLAPPGQVVEPLSDKVLYDPSEDRVVELIEVPAGYKHVLS</sequence>
<dbReference type="STRING" id="648996.Theam_1618"/>
<evidence type="ECO:0000313" key="2">
    <source>
        <dbReference type="EMBL" id="ADU97575.1"/>
    </source>
</evidence>
<proteinExistence type="predicted"/>
<keyword evidence="1" id="KW-0051">Antiviral defense</keyword>
<dbReference type="eggNOG" id="COG1688">
    <property type="taxonomic scope" value="Bacteria"/>
</dbReference>
<organism evidence="2 3">
    <name type="scientific">Thermovibrio ammonificans (strain DSM 15698 / JCM 12110 / HB-1)</name>
    <dbReference type="NCBI Taxonomy" id="648996"/>
    <lineage>
        <taxon>Bacteria</taxon>
        <taxon>Pseudomonadati</taxon>
        <taxon>Aquificota</taxon>
        <taxon>Aquificia</taxon>
        <taxon>Desulfurobacteriales</taxon>
        <taxon>Desulfurobacteriaceae</taxon>
        <taxon>Thermovibrio</taxon>
    </lineage>
</organism>
<reference evidence="2" key="1">
    <citation type="submission" date="2011-01" db="EMBL/GenBank/DDBJ databases">
        <title>Complete sequence of chromosome of Thermovibrio ammonificans HB-1.</title>
        <authorList>
            <consortium name="US DOE Joint Genome Institute"/>
            <person name="Lucas S."/>
            <person name="Copeland A."/>
            <person name="Lapidus A."/>
            <person name="Cheng J.-F."/>
            <person name="Goodwin L."/>
            <person name="Pitluck S."/>
            <person name="Davenport K."/>
            <person name="Detter J.C."/>
            <person name="Han C."/>
            <person name="Tapia R."/>
            <person name="Land M."/>
            <person name="Hauser L."/>
            <person name="Kyrpides N."/>
            <person name="Ivanova N."/>
            <person name="Ovchinnikova G."/>
            <person name="Vetriani C."/>
            <person name="Woyke T."/>
        </authorList>
    </citation>
    <scope>NUCLEOTIDE SEQUENCE [LARGE SCALE GENOMIC DNA]</scope>
    <source>
        <strain evidence="2">HB-1</strain>
    </source>
</reference>
<dbReference type="RefSeq" id="WP_013538360.1">
    <property type="nucleotide sequence ID" value="NC_014926.1"/>
</dbReference>
<dbReference type="HOGENOM" id="CLU_099059_0_0_0"/>
<dbReference type="InterPro" id="IPR021124">
    <property type="entry name" value="CRISPR-assoc_prot_Cas5"/>
</dbReference>
<dbReference type="Pfam" id="PF09704">
    <property type="entry name" value="Cas_Cas5d"/>
    <property type="match status" value="1"/>
</dbReference>